<keyword evidence="3" id="KW-0472">Membrane</keyword>
<evidence type="ECO:0000313" key="4">
    <source>
        <dbReference type="EMBL" id="EFP04889.1"/>
    </source>
</evidence>
<dbReference type="OMA" id="MIQVDAF"/>
<feature type="transmembrane region" description="Helical" evidence="3">
    <location>
        <begin position="12"/>
        <end position="30"/>
    </location>
</feature>
<feature type="transmembrane region" description="Helical" evidence="3">
    <location>
        <begin position="42"/>
        <end position="59"/>
    </location>
</feature>
<dbReference type="NCBIfam" id="TIGR00654">
    <property type="entry name" value="PhzF_family"/>
    <property type="match status" value="1"/>
</dbReference>
<keyword evidence="2" id="KW-0413">Isomerase</keyword>
<dbReference type="eggNOG" id="KOG3033">
    <property type="taxonomic scope" value="Eukaryota"/>
</dbReference>
<proteinExistence type="inferred from homology"/>
<dbReference type="PANTHER" id="PTHR13774:SF17">
    <property type="entry name" value="PHENAZINE BIOSYNTHESIS-LIKE DOMAIN-CONTAINING PROTEIN"/>
    <property type="match status" value="1"/>
</dbReference>
<dbReference type="EMBL" id="DS268456">
    <property type="protein sequence ID" value="EFP04889.1"/>
    <property type="molecule type" value="Genomic_DNA"/>
</dbReference>
<gene>
    <name evidence="4" type="ORF">CRE_29947</name>
</gene>
<dbReference type="STRING" id="31234.E3MMC1"/>
<protein>
    <submittedName>
        <fullName evidence="4">Uncharacterized protein</fullName>
    </submittedName>
</protein>
<evidence type="ECO:0000256" key="2">
    <source>
        <dbReference type="ARBA" id="ARBA00023235"/>
    </source>
</evidence>
<sequence length="439" mass="49577">MFRITSRFSISHSFTLSFVISLCLYLRMKIFLMKKKKRDRSTINSHLLSLFLLLDYFFFRYNNSKNDTTIVPRVIQSYFCFSPSLDSIFDALLSVLVHFMSCFNTHSIKNISSEIVLKMAKNYPSFIVDAFTTQSFAGNPAAVCLIPQKLKDEEYLKISSEFNLSETAFPVPIGPLDFKQCSQFSLRWFTPKTEVPLCGHATLATSHVLFNEIGNVNEEIKFDTQSGVLIVKRGDSGNVEMDFPEYDLTSMKFNDTPNPLHGILSELFQFEAPSFLLNVIKCAVPAEMSIESVVYSSKSKKLIIVVDPETTKFELESVKIDSSKMLELHDGSFVRGLAITFSPSNPSSQGFKDPSNEPYDYVCRYFAPWVGIDEDPATGSAQCVMGPFWSIMLGKHELYALQAFPGRGAQFRIRLRDDRVVLNGPSVTILRGEIALKHS</sequence>
<dbReference type="GO" id="GO:0005737">
    <property type="term" value="C:cytoplasm"/>
    <property type="evidence" value="ECO:0007669"/>
    <property type="project" value="TreeGrafter"/>
</dbReference>
<evidence type="ECO:0000256" key="1">
    <source>
        <dbReference type="ARBA" id="ARBA00008270"/>
    </source>
</evidence>
<name>E3MMC1_CAERE</name>
<dbReference type="SUPFAM" id="SSF54506">
    <property type="entry name" value="Diaminopimelate epimerase-like"/>
    <property type="match status" value="1"/>
</dbReference>
<dbReference type="PANTHER" id="PTHR13774">
    <property type="entry name" value="PHENAZINE BIOSYNTHESIS PROTEIN"/>
    <property type="match status" value="1"/>
</dbReference>
<evidence type="ECO:0000313" key="5">
    <source>
        <dbReference type="Proteomes" id="UP000008281"/>
    </source>
</evidence>
<dbReference type="InterPro" id="IPR003719">
    <property type="entry name" value="Phenazine_PhzF-like"/>
</dbReference>
<comment type="similarity">
    <text evidence="1">Belongs to the PhzF family.</text>
</comment>
<accession>E3MMC1</accession>
<dbReference type="OrthoDB" id="75169at2759"/>
<keyword evidence="5" id="KW-1185">Reference proteome</keyword>
<dbReference type="HOGENOM" id="CLU_048756_2_1_1"/>
<dbReference type="FunCoup" id="E3MMC1">
    <property type="interactions" value="339"/>
</dbReference>
<evidence type="ECO:0000256" key="3">
    <source>
        <dbReference type="SAM" id="Phobius"/>
    </source>
</evidence>
<dbReference type="Gene3D" id="3.10.310.10">
    <property type="entry name" value="Diaminopimelate Epimerase, Chain A, domain 1"/>
    <property type="match status" value="2"/>
</dbReference>
<keyword evidence="3" id="KW-1133">Transmembrane helix</keyword>
<keyword evidence="3" id="KW-0812">Transmembrane</keyword>
<organism evidence="5">
    <name type="scientific">Caenorhabditis remanei</name>
    <name type="common">Caenorhabditis vulgaris</name>
    <dbReference type="NCBI Taxonomy" id="31234"/>
    <lineage>
        <taxon>Eukaryota</taxon>
        <taxon>Metazoa</taxon>
        <taxon>Ecdysozoa</taxon>
        <taxon>Nematoda</taxon>
        <taxon>Chromadorea</taxon>
        <taxon>Rhabditida</taxon>
        <taxon>Rhabditina</taxon>
        <taxon>Rhabditomorpha</taxon>
        <taxon>Rhabditoidea</taxon>
        <taxon>Rhabditidae</taxon>
        <taxon>Peloderinae</taxon>
        <taxon>Caenorhabditis</taxon>
    </lineage>
</organism>
<dbReference type="Proteomes" id="UP000008281">
    <property type="component" value="Unassembled WGS sequence"/>
</dbReference>
<reference evidence="4" key="1">
    <citation type="submission" date="2007-07" db="EMBL/GenBank/DDBJ databases">
        <title>PCAP assembly of the Caenorhabditis remanei genome.</title>
        <authorList>
            <consortium name="The Caenorhabditis remanei Sequencing Consortium"/>
            <person name="Wilson R.K."/>
        </authorList>
    </citation>
    <scope>NUCLEOTIDE SEQUENCE [LARGE SCALE GENOMIC DNA]</scope>
    <source>
        <strain evidence="4">PB4641</strain>
    </source>
</reference>
<dbReference type="AlphaFoldDB" id="E3MMC1"/>
<dbReference type="Pfam" id="PF02567">
    <property type="entry name" value="PhzC-PhzF"/>
    <property type="match status" value="1"/>
</dbReference>
<dbReference type="InParanoid" id="E3MMC1"/>
<dbReference type="GO" id="GO:0016853">
    <property type="term" value="F:isomerase activity"/>
    <property type="evidence" value="ECO:0007669"/>
    <property type="project" value="UniProtKB-KW"/>
</dbReference>